<dbReference type="InterPro" id="IPR036291">
    <property type="entry name" value="NAD(P)-bd_dom_sf"/>
</dbReference>
<dbReference type="EMBL" id="JBBDGM010000017">
    <property type="protein sequence ID" value="MEJ1089723.1"/>
    <property type="molecule type" value="Genomic_DNA"/>
</dbReference>
<dbReference type="InterPro" id="IPR006139">
    <property type="entry name" value="D-isomer_2_OHA_DH_cat_dom"/>
</dbReference>
<feature type="domain" description="D-isomer specific 2-hydroxyacid dehydrogenase NAD-binding" evidence="6">
    <location>
        <begin position="117"/>
        <end position="288"/>
    </location>
</feature>
<dbReference type="SUPFAM" id="SSF52283">
    <property type="entry name" value="Formate/glycerate dehydrogenase catalytic domain-like"/>
    <property type="match status" value="1"/>
</dbReference>
<dbReference type="SUPFAM" id="SSF51735">
    <property type="entry name" value="NAD(P)-binding Rossmann-fold domains"/>
    <property type="match status" value="1"/>
</dbReference>
<evidence type="ECO:0000256" key="3">
    <source>
        <dbReference type="ARBA" id="ARBA00023027"/>
    </source>
</evidence>
<dbReference type="Pfam" id="PF00389">
    <property type="entry name" value="2-Hacid_dh"/>
    <property type="match status" value="1"/>
</dbReference>
<keyword evidence="8" id="KW-1185">Reference proteome</keyword>
<dbReference type="Pfam" id="PF02826">
    <property type="entry name" value="2-Hacid_dh_C"/>
    <property type="match status" value="1"/>
</dbReference>
<protein>
    <submittedName>
        <fullName evidence="7">2-hydroxyacid dehydrogenase</fullName>
    </submittedName>
</protein>
<dbReference type="Proteomes" id="UP001371224">
    <property type="component" value="Unassembled WGS sequence"/>
</dbReference>
<dbReference type="Gene3D" id="3.40.50.720">
    <property type="entry name" value="NAD(P)-binding Rossmann-like Domain"/>
    <property type="match status" value="2"/>
</dbReference>
<evidence type="ECO:0000313" key="8">
    <source>
        <dbReference type="Proteomes" id="UP001371224"/>
    </source>
</evidence>
<feature type="domain" description="D-isomer specific 2-hydroxyacid dehydrogenase catalytic" evidence="5">
    <location>
        <begin position="49"/>
        <end position="319"/>
    </location>
</feature>
<keyword evidence="2 4" id="KW-0560">Oxidoreductase</keyword>
<evidence type="ECO:0000259" key="5">
    <source>
        <dbReference type="Pfam" id="PF00389"/>
    </source>
</evidence>
<evidence type="ECO:0000256" key="1">
    <source>
        <dbReference type="ARBA" id="ARBA00005854"/>
    </source>
</evidence>
<reference evidence="7 8" key="1">
    <citation type="submission" date="2024-02" db="EMBL/GenBank/DDBJ databases">
        <authorList>
            <person name="Saticioglu I.B."/>
        </authorList>
    </citation>
    <scope>NUCLEOTIDE SEQUENCE [LARGE SCALE GENOMIC DNA]</scope>
    <source>
        <strain evidence="7 8">Mu-80</strain>
    </source>
</reference>
<dbReference type="CDD" id="cd12156">
    <property type="entry name" value="HPPR"/>
    <property type="match status" value="1"/>
</dbReference>
<dbReference type="PANTHER" id="PTHR10996:SF178">
    <property type="entry name" value="2-HYDROXYACID DEHYDROGENASE YGL185C-RELATED"/>
    <property type="match status" value="1"/>
</dbReference>
<evidence type="ECO:0000256" key="2">
    <source>
        <dbReference type="ARBA" id="ARBA00023002"/>
    </source>
</evidence>
<organism evidence="7 8">
    <name type="scientific">Microbacterium bandirmense</name>
    <dbReference type="NCBI Taxonomy" id="3122050"/>
    <lineage>
        <taxon>Bacteria</taxon>
        <taxon>Bacillati</taxon>
        <taxon>Actinomycetota</taxon>
        <taxon>Actinomycetes</taxon>
        <taxon>Micrococcales</taxon>
        <taxon>Microbacteriaceae</taxon>
        <taxon>Microbacterium</taxon>
    </lineage>
</organism>
<dbReference type="InterPro" id="IPR006140">
    <property type="entry name" value="D-isomer_DH_NAD-bd"/>
</dbReference>
<evidence type="ECO:0000313" key="7">
    <source>
        <dbReference type="EMBL" id="MEJ1089723.1"/>
    </source>
</evidence>
<accession>A0ABU8LEY6</accession>
<sequence>MTNSTTSASSPAPGTVAQAGPLLPSLERIIQQEYAAVRLPDDAAALDPADAAKVRAVVTSGRVGVPSALMAALPNLEIVTNFGVGYDTTDVAQAAERGIQVTNTPDVLTDCVADTALGLMLDVFRRFGASERFLRDGRWESGGFPLTRRFSRSTVGILGLGRIGQAIARRAAAFDATVLYTTRRPVESVTWEHIPSAVELARRSDVLVVAVPGGAATDGLVDAEVLRALGPDGFLVNIARGSVVDEDALIDALEAGEIAGAGLDVFAHEPHVPPRLIRDDVTLLPHVGSGTRETREDMRDLTLANLRAHLAGQPLPTPVPETAGLAALTH</sequence>
<proteinExistence type="inferred from homology"/>
<dbReference type="InterPro" id="IPR050223">
    <property type="entry name" value="D-isomer_2-hydroxyacid_DH"/>
</dbReference>
<dbReference type="RefSeq" id="WP_337333368.1">
    <property type="nucleotide sequence ID" value="NZ_JBBDGM010000017.1"/>
</dbReference>
<evidence type="ECO:0000259" key="6">
    <source>
        <dbReference type="Pfam" id="PF02826"/>
    </source>
</evidence>
<dbReference type="PANTHER" id="PTHR10996">
    <property type="entry name" value="2-HYDROXYACID DEHYDROGENASE-RELATED"/>
    <property type="match status" value="1"/>
</dbReference>
<gene>
    <name evidence="7" type="ORF">WDU99_15515</name>
</gene>
<name>A0ABU8LEY6_9MICO</name>
<comment type="similarity">
    <text evidence="1 4">Belongs to the D-isomer specific 2-hydroxyacid dehydrogenase family.</text>
</comment>
<keyword evidence="3" id="KW-0520">NAD</keyword>
<evidence type="ECO:0000256" key="4">
    <source>
        <dbReference type="RuleBase" id="RU003719"/>
    </source>
</evidence>
<comment type="caution">
    <text evidence="7">The sequence shown here is derived from an EMBL/GenBank/DDBJ whole genome shotgun (WGS) entry which is preliminary data.</text>
</comment>